<feature type="transmembrane region" description="Helical" evidence="1">
    <location>
        <begin position="136"/>
        <end position="155"/>
    </location>
</feature>
<dbReference type="Proteomes" id="UP000037210">
    <property type="component" value="Unassembled WGS sequence"/>
</dbReference>
<dbReference type="InterPro" id="IPR012652">
    <property type="entry name" value="ThiW"/>
</dbReference>
<keyword evidence="1" id="KW-1133">Transmembrane helix</keyword>
<organism evidence="2 3">
    <name type="scientific">miscellaneous Crenarchaeota group-15 archaeon DG-45</name>
    <dbReference type="NCBI Taxonomy" id="1685127"/>
    <lineage>
        <taxon>Archaea</taxon>
        <taxon>Candidatus Bathyarchaeota</taxon>
        <taxon>MCG-15</taxon>
    </lineage>
</organism>
<reference evidence="2 3" key="1">
    <citation type="submission" date="2015-06" db="EMBL/GenBank/DDBJ databases">
        <title>New insights into the roles of widespread benthic archaea in carbon and nitrogen cycling.</title>
        <authorList>
            <person name="Lazar C.S."/>
            <person name="Baker B.J."/>
            <person name="Seitz K.W."/>
            <person name="Hyde A.S."/>
            <person name="Dick G.J."/>
            <person name="Hinrichs K.-U."/>
            <person name="Teske A.P."/>
        </authorList>
    </citation>
    <scope>NUCLEOTIDE SEQUENCE [LARGE SCALE GENOMIC DNA]</scope>
    <source>
        <strain evidence="2">DG-45</strain>
    </source>
</reference>
<dbReference type="Pfam" id="PF09512">
    <property type="entry name" value="ThiW"/>
    <property type="match status" value="1"/>
</dbReference>
<feature type="transmembrane region" description="Helical" evidence="1">
    <location>
        <begin position="6"/>
        <end position="27"/>
    </location>
</feature>
<evidence type="ECO:0000256" key="1">
    <source>
        <dbReference type="SAM" id="Phobius"/>
    </source>
</evidence>
<gene>
    <name evidence="2" type="ORF">AC482_05375</name>
</gene>
<name>A0A0M0BMR5_9ARCH</name>
<comment type="caution">
    <text evidence="2">The sequence shown here is derived from an EMBL/GenBank/DDBJ whole genome shotgun (WGS) entry which is preliminary data.</text>
</comment>
<feature type="transmembrane region" description="Helical" evidence="1">
    <location>
        <begin position="39"/>
        <end position="63"/>
    </location>
</feature>
<keyword evidence="1" id="KW-0472">Membrane</keyword>
<dbReference type="EMBL" id="LFWZ01000049">
    <property type="protein sequence ID" value="KON29867.1"/>
    <property type="molecule type" value="Genomic_DNA"/>
</dbReference>
<keyword evidence="1" id="KW-0812">Transmembrane</keyword>
<evidence type="ECO:0000313" key="3">
    <source>
        <dbReference type="Proteomes" id="UP000037210"/>
    </source>
</evidence>
<feature type="transmembrane region" description="Helical" evidence="1">
    <location>
        <begin position="69"/>
        <end position="92"/>
    </location>
</feature>
<dbReference type="AlphaFoldDB" id="A0A0M0BMR5"/>
<evidence type="ECO:0000313" key="2">
    <source>
        <dbReference type="EMBL" id="KON29867.1"/>
    </source>
</evidence>
<sequence>MFSTRKISLATVLIALGVAISPFLWFPILASKAFPGQHIVNAVAGVLLGPFWAALIALCIGLIRMSLGIGTLFSMPGGIPGALVVGLFHWLLGRGGVRRRELAALTEPLGTVLIGGTLAVYLVAPYVGREMLLIPVWMGWALSSVPGAVVGLIILEALRAAGFTRETFAR</sequence>
<protein>
    <submittedName>
        <fullName evidence="2">Thiamine biosynthesis protein ThiW</fullName>
    </submittedName>
</protein>
<feature type="transmembrane region" description="Helical" evidence="1">
    <location>
        <begin position="104"/>
        <end position="124"/>
    </location>
</feature>
<accession>A0A0M0BMR5</accession>
<dbReference type="PIRSF" id="PIRSF024534">
    <property type="entry name" value="ThiW"/>
    <property type="match status" value="1"/>
</dbReference>
<proteinExistence type="predicted"/>
<dbReference type="Gene3D" id="1.10.1760.20">
    <property type="match status" value="1"/>
</dbReference>
<dbReference type="NCBIfam" id="TIGR02359">
    <property type="entry name" value="thiW"/>
    <property type="match status" value="1"/>
</dbReference>